<dbReference type="Proteomes" id="UP001497444">
    <property type="component" value="Chromosome 2"/>
</dbReference>
<keyword evidence="3" id="KW-1185">Reference proteome</keyword>
<reference evidence="2 3" key="1">
    <citation type="submission" date="2024-02" db="EMBL/GenBank/DDBJ databases">
        <authorList>
            <consortium name="ELIXIR-Norway"/>
            <consortium name="Elixir Norway"/>
        </authorList>
    </citation>
    <scope>NUCLEOTIDE SEQUENCE [LARGE SCALE GENOMIC DNA]</scope>
</reference>
<organism evidence="2 3">
    <name type="scientific">Sphagnum jensenii</name>
    <dbReference type="NCBI Taxonomy" id="128206"/>
    <lineage>
        <taxon>Eukaryota</taxon>
        <taxon>Viridiplantae</taxon>
        <taxon>Streptophyta</taxon>
        <taxon>Embryophyta</taxon>
        <taxon>Bryophyta</taxon>
        <taxon>Sphagnophytina</taxon>
        <taxon>Sphagnopsida</taxon>
        <taxon>Sphagnales</taxon>
        <taxon>Sphagnaceae</taxon>
        <taxon>Sphagnum</taxon>
    </lineage>
</organism>
<dbReference type="EMBL" id="OZ020097">
    <property type="protein sequence ID" value="CAK9268275.1"/>
    <property type="molecule type" value="Genomic_DNA"/>
</dbReference>
<proteinExistence type="predicted"/>
<feature type="compositionally biased region" description="Polar residues" evidence="1">
    <location>
        <begin position="8"/>
        <end position="23"/>
    </location>
</feature>
<evidence type="ECO:0000256" key="1">
    <source>
        <dbReference type="SAM" id="MobiDB-lite"/>
    </source>
</evidence>
<gene>
    <name evidence="2" type="ORF">CSSPJE1EN1_LOCUS13753</name>
</gene>
<accession>A0ABP0WRD7</accession>
<protein>
    <submittedName>
        <fullName evidence="2">Uncharacterized protein</fullName>
    </submittedName>
</protein>
<feature type="region of interest" description="Disordered" evidence="1">
    <location>
        <begin position="1"/>
        <end position="24"/>
    </location>
</feature>
<name>A0ABP0WRD7_9BRYO</name>
<evidence type="ECO:0000313" key="3">
    <source>
        <dbReference type="Proteomes" id="UP001497444"/>
    </source>
</evidence>
<sequence length="77" mass="8741">MDNKMKASIQSGKQTLELDSSGASEKKSTLAAWILQQLATATLKQTFFNFLRSKKKEQYSMHFCTSKQTTDSSIWTE</sequence>
<evidence type="ECO:0000313" key="2">
    <source>
        <dbReference type="EMBL" id="CAK9268275.1"/>
    </source>
</evidence>